<name>A0A6J5IZR7_9BURK</name>
<accession>A0A6J5IZR7</accession>
<evidence type="ECO:0000256" key="1">
    <source>
        <dbReference type="SAM" id="MobiDB-lite"/>
    </source>
</evidence>
<sequence>MREASAPNLPKQINPLYFQSLKKTFKAQTRPLARSSLNRERRMSRWPASQGSTSPAGAPPPNPVRCGSACRHGQMKANGRAPGCFVRVRIPGRPLFGSSARWSSRRKPAGGGFESRPNAVRKDSLLIEAVPAGAGRKARRASDRLRFRAIGRTAARPARRRTTTRCRMRHRTLRRRASAPPARLRRPAIRTMRVTRRPLKKRTRICGCDMS</sequence>
<protein>
    <submittedName>
        <fullName evidence="2">Uncharacterized protein</fullName>
    </submittedName>
</protein>
<dbReference type="AlphaFoldDB" id="A0A6J5IZR7"/>
<organism evidence="2 3">
    <name type="scientific">Burkholderia aenigmatica</name>
    <dbReference type="NCBI Taxonomy" id="2015348"/>
    <lineage>
        <taxon>Bacteria</taxon>
        <taxon>Pseudomonadati</taxon>
        <taxon>Pseudomonadota</taxon>
        <taxon>Betaproteobacteria</taxon>
        <taxon>Burkholderiales</taxon>
        <taxon>Burkholderiaceae</taxon>
        <taxon>Burkholderia</taxon>
        <taxon>Burkholderia cepacia complex</taxon>
    </lineage>
</organism>
<evidence type="ECO:0000313" key="2">
    <source>
        <dbReference type="EMBL" id="CAB3964826.1"/>
    </source>
</evidence>
<gene>
    <name evidence="2" type="ORF">BLA3211_03091</name>
</gene>
<proteinExistence type="predicted"/>
<dbReference type="Proteomes" id="UP000494301">
    <property type="component" value="Unassembled WGS sequence"/>
</dbReference>
<evidence type="ECO:0000313" key="3">
    <source>
        <dbReference type="Proteomes" id="UP000494301"/>
    </source>
</evidence>
<dbReference type="EMBL" id="CABWIL020000010">
    <property type="protein sequence ID" value="CAB3964826.1"/>
    <property type="molecule type" value="Genomic_DNA"/>
</dbReference>
<reference evidence="2 3" key="1">
    <citation type="submission" date="2020-04" db="EMBL/GenBank/DDBJ databases">
        <authorList>
            <person name="Depoorter E."/>
        </authorList>
    </citation>
    <scope>NUCLEOTIDE SEQUENCE [LARGE SCALE GENOMIC DNA]</scope>
    <source>
        <strain evidence="2 3">BCC0217</strain>
    </source>
</reference>
<feature type="region of interest" description="Disordered" evidence="1">
    <location>
        <begin position="28"/>
        <end position="62"/>
    </location>
</feature>